<name>A0ABY7TDW8_9SPHI</name>
<dbReference type="PROSITE" id="PS51257">
    <property type="entry name" value="PROKAR_LIPOPROTEIN"/>
    <property type="match status" value="1"/>
</dbReference>
<gene>
    <name evidence="5" type="ORF">PQO05_07770</name>
</gene>
<dbReference type="Proteomes" id="UP001216139">
    <property type="component" value="Chromosome"/>
</dbReference>
<keyword evidence="2" id="KW-1133">Transmembrane helix</keyword>
<sequence length="266" mass="28812">MHILKSSKIAGYLILVAITISSCFNEKKITYFQKGAQGGKDTISVAQMYVPKIAEGDILSIYINSLSIEASSFFNPYSASTTSSESSSSGTGSPGLSQTASPGFLVDVNGNITLPILGEVPVRGLTIVDAQNVIKKRVAVYLKDPTVSVRFLNYRVSVLGEVNKPGVYVIPNESTTLPEAITMAGDLTTFAKRNDIQIIRDVDGKKEFGEIDFTTRDVFSSKYYYLHANDIIYVKAGKSKVAQSDITLRILPLVIAALSVIIVLIK</sequence>
<keyword evidence="1" id="KW-0732">Signal</keyword>
<organism evidence="5 6">
    <name type="scientific">Mucilaginibacter jinjuensis</name>
    <dbReference type="NCBI Taxonomy" id="1176721"/>
    <lineage>
        <taxon>Bacteria</taxon>
        <taxon>Pseudomonadati</taxon>
        <taxon>Bacteroidota</taxon>
        <taxon>Sphingobacteriia</taxon>
        <taxon>Sphingobacteriales</taxon>
        <taxon>Sphingobacteriaceae</taxon>
        <taxon>Mucilaginibacter</taxon>
    </lineage>
</organism>
<dbReference type="Pfam" id="PF10531">
    <property type="entry name" value="SLBB"/>
    <property type="match status" value="1"/>
</dbReference>
<feature type="domain" description="Polysaccharide export protein N-terminal" evidence="3">
    <location>
        <begin position="52"/>
        <end position="151"/>
    </location>
</feature>
<dbReference type="Pfam" id="PF02563">
    <property type="entry name" value="Poly_export"/>
    <property type="match status" value="1"/>
</dbReference>
<dbReference type="InterPro" id="IPR049712">
    <property type="entry name" value="Poly_export"/>
</dbReference>
<protein>
    <submittedName>
        <fullName evidence="5">Polysaccharide export protein</fullName>
    </submittedName>
</protein>
<reference evidence="5 6" key="1">
    <citation type="submission" date="2023-02" db="EMBL/GenBank/DDBJ databases">
        <title>Genome sequence of Mucilaginibacter jinjuensis strain KACC 16571.</title>
        <authorList>
            <person name="Kim S."/>
            <person name="Heo J."/>
            <person name="Kwon S.-W."/>
        </authorList>
    </citation>
    <scope>NUCLEOTIDE SEQUENCE [LARGE SCALE GENOMIC DNA]</scope>
    <source>
        <strain evidence="5 6">KACC 16571</strain>
    </source>
</reference>
<dbReference type="Gene3D" id="3.30.1950.10">
    <property type="entry name" value="wza like domain"/>
    <property type="match status" value="1"/>
</dbReference>
<accession>A0ABY7TDW8</accession>
<evidence type="ECO:0000256" key="1">
    <source>
        <dbReference type="ARBA" id="ARBA00022729"/>
    </source>
</evidence>
<feature type="domain" description="Soluble ligand binding" evidence="4">
    <location>
        <begin position="156"/>
        <end position="205"/>
    </location>
</feature>
<dbReference type="InterPro" id="IPR019554">
    <property type="entry name" value="Soluble_ligand-bd"/>
</dbReference>
<evidence type="ECO:0000313" key="6">
    <source>
        <dbReference type="Proteomes" id="UP001216139"/>
    </source>
</evidence>
<keyword evidence="6" id="KW-1185">Reference proteome</keyword>
<dbReference type="PANTHER" id="PTHR33619:SF3">
    <property type="entry name" value="POLYSACCHARIDE EXPORT PROTEIN GFCE-RELATED"/>
    <property type="match status" value="1"/>
</dbReference>
<evidence type="ECO:0000313" key="5">
    <source>
        <dbReference type="EMBL" id="WCT13827.1"/>
    </source>
</evidence>
<keyword evidence="2" id="KW-0812">Transmembrane</keyword>
<dbReference type="PANTHER" id="PTHR33619">
    <property type="entry name" value="POLYSACCHARIDE EXPORT PROTEIN GFCE-RELATED"/>
    <property type="match status" value="1"/>
</dbReference>
<proteinExistence type="predicted"/>
<evidence type="ECO:0000256" key="2">
    <source>
        <dbReference type="SAM" id="Phobius"/>
    </source>
</evidence>
<evidence type="ECO:0000259" key="3">
    <source>
        <dbReference type="Pfam" id="PF02563"/>
    </source>
</evidence>
<evidence type="ECO:0000259" key="4">
    <source>
        <dbReference type="Pfam" id="PF10531"/>
    </source>
</evidence>
<keyword evidence="2" id="KW-0472">Membrane</keyword>
<dbReference type="RefSeq" id="WP_273632131.1">
    <property type="nucleotide sequence ID" value="NZ_CP117167.1"/>
</dbReference>
<dbReference type="Gene3D" id="3.10.560.10">
    <property type="entry name" value="Outer membrane lipoprotein wza domain like"/>
    <property type="match status" value="1"/>
</dbReference>
<dbReference type="EMBL" id="CP117167">
    <property type="protein sequence ID" value="WCT13827.1"/>
    <property type="molecule type" value="Genomic_DNA"/>
</dbReference>
<dbReference type="InterPro" id="IPR003715">
    <property type="entry name" value="Poly_export_N"/>
</dbReference>
<feature type="transmembrane region" description="Helical" evidence="2">
    <location>
        <begin position="246"/>
        <end position="265"/>
    </location>
</feature>